<dbReference type="RefSeq" id="WP_377852855.1">
    <property type="nucleotide sequence ID" value="NZ_JBHLZU010000014.1"/>
</dbReference>
<dbReference type="SUPFAM" id="SSF82866">
    <property type="entry name" value="Multidrug efflux transporter AcrB transmembrane domain"/>
    <property type="match status" value="2"/>
</dbReference>
<dbReference type="Gene3D" id="1.20.1640.10">
    <property type="entry name" value="Multidrug efflux transporter AcrB transmembrane domain"/>
    <property type="match status" value="2"/>
</dbReference>
<protein>
    <submittedName>
        <fullName evidence="8">MMPL family transporter</fullName>
    </submittedName>
</protein>
<keyword evidence="2" id="KW-1003">Cell membrane</keyword>
<feature type="domain" description="Membrane transport protein MMPL" evidence="7">
    <location>
        <begin position="46"/>
        <end position="360"/>
    </location>
</feature>
<feature type="domain" description="Membrane transport protein MMPL" evidence="7">
    <location>
        <begin position="472"/>
        <end position="687"/>
    </location>
</feature>
<keyword evidence="9" id="KW-1185">Reference proteome</keyword>
<keyword evidence="4 6" id="KW-1133">Transmembrane helix</keyword>
<evidence type="ECO:0000259" key="7">
    <source>
        <dbReference type="Pfam" id="PF03176"/>
    </source>
</evidence>
<evidence type="ECO:0000256" key="2">
    <source>
        <dbReference type="ARBA" id="ARBA00022475"/>
    </source>
</evidence>
<feature type="transmembrane region" description="Helical" evidence="6">
    <location>
        <begin position="538"/>
        <end position="559"/>
    </location>
</feature>
<dbReference type="PANTHER" id="PTHR33406">
    <property type="entry name" value="MEMBRANE PROTEIN MJ1562-RELATED"/>
    <property type="match status" value="1"/>
</dbReference>
<evidence type="ECO:0000313" key="9">
    <source>
        <dbReference type="Proteomes" id="UP001589693"/>
    </source>
</evidence>
<comment type="caution">
    <text evidence="8">The sequence shown here is derived from an EMBL/GenBank/DDBJ whole genome shotgun (WGS) entry which is preliminary data.</text>
</comment>
<feature type="transmembrane region" description="Helical" evidence="6">
    <location>
        <begin position="351"/>
        <end position="373"/>
    </location>
</feature>
<evidence type="ECO:0000256" key="1">
    <source>
        <dbReference type="ARBA" id="ARBA00004651"/>
    </source>
</evidence>
<keyword evidence="5 6" id="KW-0472">Membrane</keyword>
<dbReference type="InterPro" id="IPR050545">
    <property type="entry name" value="Mycobact_MmpL"/>
</dbReference>
<proteinExistence type="predicted"/>
<feature type="transmembrane region" description="Helical" evidence="6">
    <location>
        <begin position="201"/>
        <end position="221"/>
    </location>
</feature>
<dbReference type="PANTHER" id="PTHR33406:SF13">
    <property type="entry name" value="MEMBRANE PROTEIN YDFJ"/>
    <property type="match status" value="1"/>
</dbReference>
<comment type="subcellular location">
    <subcellularLocation>
        <location evidence="1">Cell membrane</location>
        <topology evidence="1">Multi-pass membrane protein</topology>
    </subcellularLocation>
</comment>
<dbReference type="InterPro" id="IPR004869">
    <property type="entry name" value="MMPL_dom"/>
</dbReference>
<feature type="transmembrane region" description="Helical" evidence="6">
    <location>
        <begin position="655"/>
        <end position="677"/>
    </location>
</feature>
<organism evidence="8 9">
    <name type="scientific">Allokutzneria oryzae</name>
    <dbReference type="NCBI Taxonomy" id="1378989"/>
    <lineage>
        <taxon>Bacteria</taxon>
        <taxon>Bacillati</taxon>
        <taxon>Actinomycetota</taxon>
        <taxon>Actinomycetes</taxon>
        <taxon>Pseudonocardiales</taxon>
        <taxon>Pseudonocardiaceae</taxon>
        <taxon>Allokutzneria</taxon>
    </lineage>
</organism>
<sequence length="694" mass="73398">MTRGVFAGPARSWRWPLVFGAVVAAVVGVLAGIGSTDRLSYGGYIPDGAESARTLDAVRDRLGHGGADVLAVFRHPHLTVTDPAFRAGVDRAVADLPPGLATGVTTYWSSGIPILASRDAHATIVAVLLAGTDDTARARSYQLLREHLRPGGFEVGFAGPVAMLDEAISRSDADLTRAGLFGLPFVFLLLLWLFRSVLAALVPLVMATLAIGITLGLVSLWMELTEISALTYNAVGVLGFTLAVDVAVFVVSRFREELDRGAEVDDAVSTTVATAGRTAFLSGLTVSGIASALFFFPLGLASSIGVGGCTALAVSCLLSVTVLPAMLGLLGRRLTPARRLRASDTGQWARVATAVMAQPVHYLVLTALVLAILTTPALRTTIGFPNERELPPDASSRVAAERIRADFAYSPLDAAQVVVTFAAPVDSSRGEADLVTWLREVDTATGGRAGVIAARADRTVALYFTHPGTASDPAAREFVHLLRSLPPPGGEVLVGGAAAMAVDALDTVHRRLPWALLYAVLFALVWLTVALRSFVLPIKAVVLTALSLGVSFGALTWVFQEGHLLWLVDATHIGHVDVVVPVVLLLLLIGLSTDFEFFLLARIRERYEETGDNELAVASGLQRCGPLITTIVLIMLVNAAVFAASEISLIKQVSVGMFIALALDATVVRAVLVPAVMRLLGRANWWFPTFGGRS</sequence>
<evidence type="ECO:0000256" key="6">
    <source>
        <dbReference type="SAM" id="Phobius"/>
    </source>
</evidence>
<reference evidence="8 9" key="1">
    <citation type="submission" date="2024-09" db="EMBL/GenBank/DDBJ databases">
        <authorList>
            <person name="Sun Q."/>
            <person name="Mori K."/>
        </authorList>
    </citation>
    <scope>NUCLEOTIDE SEQUENCE [LARGE SCALE GENOMIC DNA]</scope>
    <source>
        <strain evidence="8 9">TBRC 7907</strain>
    </source>
</reference>
<feature type="transmembrane region" description="Helical" evidence="6">
    <location>
        <begin position="624"/>
        <end position="643"/>
    </location>
</feature>
<dbReference type="Pfam" id="PF03176">
    <property type="entry name" value="MMPL"/>
    <property type="match status" value="2"/>
</dbReference>
<accession>A0ABV6A0R4</accession>
<dbReference type="Proteomes" id="UP001589693">
    <property type="component" value="Unassembled WGS sequence"/>
</dbReference>
<feature type="transmembrane region" description="Helical" evidence="6">
    <location>
        <begin position="279"/>
        <end position="298"/>
    </location>
</feature>
<dbReference type="EMBL" id="JBHLZU010000014">
    <property type="protein sequence ID" value="MFB9905551.1"/>
    <property type="molecule type" value="Genomic_DNA"/>
</dbReference>
<name>A0ABV6A0R4_9PSEU</name>
<feature type="transmembrane region" description="Helical" evidence="6">
    <location>
        <begin position="227"/>
        <end position="251"/>
    </location>
</feature>
<evidence type="ECO:0000313" key="8">
    <source>
        <dbReference type="EMBL" id="MFB9905551.1"/>
    </source>
</evidence>
<gene>
    <name evidence="8" type="ORF">ACFFQA_16585</name>
</gene>
<feature type="transmembrane region" description="Helical" evidence="6">
    <location>
        <begin position="512"/>
        <end position="531"/>
    </location>
</feature>
<evidence type="ECO:0000256" key="5">
    <source>
        <dbReference type="ARBA" id="ARBA00023136"/>
    </source>
</evidence>
<feature type="transmembrane region" description="Helical" evidence="6">
    <location>
        <begin position="579"/>
        <end position="603"/>
    </location>
</feature>
<evidence type="ECO:0000256" key="3">
    <source>
        <dbReference type="ARBA" id="ARBA00022692"/>
    </source>
</evidence>
<feature type="transmembrane region" description="Helical" evidence="6">
    <location>
        <begin position="12"/>
        <end position="33"/>
    </location>
</feature>
<feature type="transmembrane region" description="Helical" evidence="6">
    <location>
        <begin position="304"/>
        <end position="330"/>
    </location>
</feature>
<keyword evidence="3 6" id="KW-0812">Transmembrane</keyword>
<evidence type="ECO:0000256" key="4">
    <source>
        <dbReference type="ARBA" id="ARBA00022989"/>
    </source>
</evidence>
<feature type="transmembrane region" description="Helical" evidence="6">
    <location>
        <begin position="175"/>
        <end position="194"/>
    </location>
</feature>